<dbReference type="AlphaFoldDB" id="A0A2V3J0D5"/>
<proteinExistence type="inferred from homology"/>
<organism evidence="2 3">
    <name type="scientific">Gracilariopsis chorda</name>
    <dbReference type="NCBI Taxonomy" id="448386"/>
    <lineage>
        <taxon>Eukaryota</taxon>
        <taxon>Rhodophyta</taxon>
        <taxon>Florideophyceae</taxon>
        <taxon>Rhodymeniophycidae</taxon>
        <taxon>Gracilariales</taxon>
        <taxon>Gracilariaceae</taxon>
        <taxon>Gracilariopsis</taxon>
    </lineage>
</organism>
<dbReference type="Proteomes" id="UP000247409">
    <property type="component" value="Unassembled WGS sequence"/>
</dbReference>
<reference evidence="2 3" key="1">
    <citation type="journal article" date="2018" name="Mol. Biol. Evol.">
        <title>Analysis of the draft genome of the red seaweed Gracilariopsis chorda provides insights into genome size evolution in Rhodophyta.</title>
        <authorList>
            <person name="Lee J."/>
            <person name="Yang E.C."/>
            <person name="Graf L."/>
            <person name="Yang J.H."/>
            <person name="Qiu H."/>
            <person name="Zel Zion U."/>
            <person name="Chan C.X."/>
            <person name="Stephens T.G."/>
            <person name="Weber A.P.M."/>
            <person name="Boo G.H."/>
            <person name="Boo S.M."/>
            <person name="Kim K.M."/>
            <person name="Shin Y."/>
            <person name="Jung M."/>
            <person name="Lee S.J."/>
            <person name="Yim H.S."/>
            <person name="Lee J.H."/>
            <person name="Bhattacharya D."/>
            <person name="Yoon H.S."/>
        </authorList>
    </citation>
    <scope>NUCLEOTIDE SEQUENCE [LARGE SCALE GENOMIC DNA]</scope>
    <source>
        <strain evidence="2 3">SKKU-2015</strain>
        <tissue evidence="2">Whole body</tissue>
    </source>
</reference>
<dbReference type="NCBIfam" id="TIGR00082">
    <property type="entry name" value="rbfA"/>
    <property type="match status" value="1"/>
</dbReference>
<dbReference type="GO" id="GO:0005829">
    <property type="term" value="C:cytosol"/>
    <property type="evidence" value="ECO:0007669"/>
    <property type="project" value="TreeGrafter"/>
</dbReference>
<comment type="caution">
    <text evidence="2">The sequence shown here is derived from an EMBL/GenBank/DDBJ whole genome shotgun (WGS) entry which is preliminary data.</text>
</comment>
<dbReference type="EMBL" id="NBIV01000020">
    <property type="protein sequence ID" value="PXF47809.1"/>
    <property type="molecule type" value="Genomic_DNA"/>
</dbReference>
<gene>
    <name evidence="2" type="ORF">BWQ96_02491</name>
</gene>
<dbReference type="SUPFAM" id="SSF89919">
    <property type="entry name" value="Ribosome-binding factor A, RbfA"/>
    <property type="match status" value="1"/>
</dbReference>
<dbReference type="Pfam" id="PF02033">
    <property type="entry name" value="RBFA"/>
    <property type="match status" value="1"/>
</dbReference>
<dbReference type="InterPro" id="IPR023799">
    <property type="entry name" value="RbfA_dom_sf"/>
</dbReference>
<dbReference type="OrthoDB" id="5992at2759"/>
<dbReference type="InterPro" id="IPR015946">
    <property type="entry name" value="KH_dom-like_a/b"/>
</dbReference>
<evidence type="ECO:0000313" key="2">
    <source>
        <dbReference type="EMBL" id="PXF47809.1"/>
    </source>
</evidence>
<dbReference type="Gene3D" id="3.30.300.20">
    <property type="match status" value="1"/>
</dbReference>
<evidence type="ECO:0000256" key="1">
    <source>
        <dbReference type="SAM" id="MobiDB-lite"/>
    </source>
</evidence>
<dbReference type="PANTHER" id="PTHR33515">
    <property type="entry name" value="RIBOSOME-BINDING FACTOR A, CHLOROPLASTIC-RELATED"/>
    <property type="match status" value="1"/>
</dbReference>
<protein>
    <submittedName>
        <fullName evidence="2">Ribosome-binding factor A</fullName>
    </submittedName>
</protein>
<dbReference type="HAMAP" id="MF_00003">
    <property type="entry name" value="RbfA"/>
    <property type="match status" value="1"/>
</dbReference>
<name>A0A2V3J0D5_9FLOR</name>
<feature type="compositionally biased region" description="Acidic residues" evidence="1">
    <location>
        <begin position="224"/>
        <end position="251"/>
    </location>
</feature>
<dbReference type="PANTHER" id="PTHR33515:SF1">
    <property type="entry name" value="RIBOSOME-BINDING FACTOR A, CHLOROPLASTIC-RELATED"/>
    <property type="match status" value="1"/>
</dbReference>
<dbReference type="GO" id="GO:0043024">
    <property type="term" value="F:ribosomal small subunit binding"/>
    <property type="evidence" value="ECO:0007669"/>
    <property type="project" value="TreeGrafter"/>
</dbReference>
<evidence type="ECO:0000313" key="3">
    <source>
        <dbReference type="Proteomes" id="UP000247409"/>
    </source>
</evidence>
<dbReference type="InterPro" id="IPR000238">
    <property type="entry name" value="RbfA"/>
</dbReference>
<sequence length="273" mass="31140">MHSIGFTNPTKLPTSSNAQKRLLFGQELCSQVPRRYATSRKRYEIHCRRGSKGRERRFSDGRRPNRVSELIKREISPIIDDAYRRAFRGELQESPLLVSVVDVRCSDDLRHARVEVSVLGTDDQKENIMRWLKAARKELRVELAHRVYLKHTPELMFDESQMAQATNTVNILNRITAEKERKQSELGGVGQKGQRLDAYERDMFDQGLDLDASLDDAIIVDDMREEEEDDGDSEFIIDIEDADEDEDEDEGKDSGAGGPFTMGRNVSGGSYRA</sequence>
<accession>A0A2V3J0D5</accession>
<keyword evidence="3" id="KW-1185">Reference proteome</keyword>
<feature type="region of interest" description="Disordered" evidence="1">
    <location>
        <begin position="224"/>
        <end position="273"/>
    </location>
</feature>
<dbReference type="GO" id="GO:0006364">
    <property type="term" value="P:rRNA processing"/>
    <property type="evidence" value="ECO:0007669"/>
    <property type="project" value="InterPro"/>
</dbReference>